<keyword evidence="1" id="KW-0812">Transmembrane</keyword>
<gene>
    <name evidence="2" type="ORF">H3N35_13535</name>
</gene>
<evidence type="ECO:0000313" key="3">
    <source>
        <dbReference type="Proteomes" id="UP001215231"/>
    </source>
</evidence>
<organism evidence="2 3">
    <name type="scientific">Thalassomonas haliotis</name>
    <dbReference type="NCBI Taxonomy" id="485448"/>
    <lineage>
        <taxon>Bacteria</taxon>
        <taxon>Pseudomonadati</taxon>
        <taxon>Pseudomonadota</taxon>
        <taxon>Gammaproteobacteria</taxon>
        <taxon>Alteromonadales</taxon>
        <taxon>Colwelliaceae</taxon>
        <taxon>Thalassomonas</taxon>
    </lineage>
</organism>
<name>A0ABY7V6K2_9GAMM</name>
<accession>A0ABY7V6K2</accession>
<protein>
    <submittedName>
        <fullName evidence="2">Uncharacterized protein</fullName>
    </submittedName>
</protein>
<proteinExistence type="predicted"/>
<dbReference type="RefSeq" id="WP_274049274.1">
    <property type="nucleotide sequence ID" value="NZ_CP059693.1"/>
</dbReference>
<reference evidence="2 3" key="1">
    <citation type="journal article" date="2022" name="Mar. Drugs">
        <title>Bioassay-Guided Fractionation Leads to the Detection of Cholic Acid Generated by the Rare Thalassomonas sp.</title>
        <authorList>
            <person name="Pheiffer F."/>
            <person name="Schneider Y.K."/>
            <person name="Hansen E.H."/>
            <person name="Andersen J.H."/>
            <person name="Isaksson J."/>
            <person name="Busche T."/>
            <person name="R C."/>
            <person name="Kalinowski J."/>
            <person name="Zyl L.V."/>
            <person name="Trindade M."/>
        </authorList>
    </citation>
    <scope>NUCLEOTIDE SEQUENCE [LARGE SCALE GENOMIC DNA]</scope>
    <source>
        <strain evidence="2 3">A5K-61T</strain>
    </source>
</reference>
<keyword evidence="1" id="KW-1133">Transmembrane helix</keyword>
<dbReference type="EMBL" id="CP059693">
    <property type="protein sequence ID" value="WDE09360.1"/>
    <property type="molecule type" value="Genomic_DNA"/>
</dbReference>
<keyword evidence="1" id="KW-0472">Membrane</keyword>
<keyword evidence="3" id="KW-1185">Reference proteome</keyword>
<feature type="transmembrane region" description="Helical" evidence="1">
    <location>
        <begin position="12"/>
        <end position="32"/>
    </location>
</feature>
<dbReference type="Proteomes" id="UP001215231">
    <property type="component" value="Chromosome"/>
</dbReference>
<evidence type="ECO:0000313" key="2">
    <source>
        <dbReference type="EMBL" id="WDE09360.1"/>
    </source>
</evidence>
<sequence length="171" mass="18964">MSAETLQVTTMLATSLAALAAILAGLCAFLSYKLTRNIQAELKSDERIILGVPIHPELKKLKHGQCVLMCALFNKSKRKAYIHSVEAFDRQGAVLDVTWAGEIDQIGIPQKPSQLVGVVDSASLYVRATDGKEVEYMELQVWHSFSDKPCVMIYDPSSDWLNNNGQQEHKS</sequence>
<evidence type="ECO:0000256" key="1">
    <source>
        <dbReference type="SAM" id="Phobius"/>
    </source>
</evidence>